<dbReference type="AlphaFoldDB" id="M8BME2"/>
<dbReference type="PANTHER" id="PTHR32278">
    <property type="entry name" value="F-BOX DOMAIN-CONTAINING PROTEIN"/>
    <property type="match status" value="1"/>
</dbReference>
<dbReference type="InterPro" id="IPR025886">
    <property type="entry name" value="PP2-like"/>
</dbReference>
<dbReference type="EnsemblPlants" id="EMT22993">
    <property type="protein sequence ID" value="EMT22993"/>
    <property type="gene ID" value="F775_20059"/>
</dbReference>
<dbReference type="PANTHER" id="PTHR32278:SF111">
    <property type="entry name" value="F-BOX PROTEIN PP2-B12-RELATED"/>
    <property type="match status" value="1"/>
</dbReference>
<accession>M8BME2</accession>
<protein>
    <submittedName>
        <fullName evidence="1">Uncharacterized protein</fullName>
    </submittedName>
</protein>
<sequence length="199" mass="22772">MTETPLRSVTNSITWMLILAPTYSTKIFIGRTVMTTYVIPFVHRFSEGAQLRDVCWLEIRGKINSKMLSQDTTYAAYMEASVSSGATNLTRKVCIQDEGEDGDEDNEEDVVLENYWARWNNRVVSHRENVTLPQKRADGWMELELGKFFNEGGDDGEVSFSLTETKGGQWKRGLIVQGIEIRRKKGGQWKLTDVPFPYF</sequence>
<dbReference type="Pfam" id="PF14299">
    <property type="entry name" value="PP2"/>
    <property type="match status" value="1"/>
</dbReference>
<proteinExistence type="predicted"/>
<evidence type="ECO:0000313" key="1">
    <source>
        <dbReference type="EnsemblPlants" id="EMT22993"/>
    </source>
</evidence>
<dbReference type="ExpressionAtlas" id="M8BME2">
    <property type="expression patterns" value="baseline"/>
</dbReference>
<name>M8BME2_AEGTA</name>
<reference evidence="1" key="1">
    <citation type="submission" date="2015-06" db="UniProtKB">
        <authorList>
            <consortium name="EnsemblPlants"/>
        </authorList>
    </citation>
    <scope>IDENTIFICATION</scope>
</reference>
<organism evidence="1">
    <name type="scientific">Aegilops tauschii</name>
    <name type="common">Tausch's goatgrass</name>
    <name type="synonym">Aegilops squarrosa</name>
    <dbReference type="NCBI Taxonomy" id="37682"/>
    <lineage>
        <taxon>Eukaryota</taxon>
        <taxon>Viridiplantae</taxon>
        <taxon>Streptophyta</taxon>
        <taxon>Embryophyta</taxon>
        <taxon>Tracheophyta</taxon>
        <taxon>Spermatophyta</taxon>
        <taxon>Magnoliopsida</taxon>
        <taxon>Liliopsida</taxon>
        <taxon>Poales</taxon>
        <taxon>Poaceae</taxon>
        <taxon>BOP clade</taxon>
        <taxon>Pooideae</taxon>
        <taxon>Triticodae</taxon>
        <taxon>Triticeae</taxon>
        <taxon>Triticinae</taxon>
        <taxon>Aegilops</taxon>
    </lineage>
</organism>